<dbReference type="AlphaFoldDB" id="A0AAU7CQ62"/>
<protein>
    <recommendedName>
        <fullName evidence="2">Helicase XPB/Ssl2 N-terminal domain-containing protein</fullName>
    </recommendedName>
</protein>
<organism evidence="1">
    <name type="scientific">Singulisphaera sp. Ch08</name>
    <dbReference type="NCBI Taxonomy" id="3120278"/>
    <lineage>
        <taxon>Bacteria</taxon>
        <taxon>Pseudomonadati</taxon>
        <taxon>Planctomycetota</taxon>
        <taxon>Planctomycetia</taxon>
        <taxon>Isosphaerales</taxon>
        <taxon>Isosphaeraceae</taxon>
        <taxon>Singulisphaera</taxon>
    </lineage>
</organism>
<sequence>MAKARTPDSIRQFVEQQKTLPVENLGENQAFPYVSYWYRAVACILLSGQVQAKSDGAPNMTDVNRVGKEANFNQYLTERIGKLLIAMDVVQHDRPNQFKPGPNLTTFWDKDPTRFPVIIREGVLRLAHYQRNQRFWYSKGDKESYLIEFLTLFFSTFQGLALVESEVGQVFHAFSLLPEVDLIQAGQTLGLALDEVKLAEWRRWLDPKGQKALITALNMDEWAYGAHAKKSDWYFASPLGLAMLELGPRLPTPELATELRVQSDLSVFAGAGLAWEQLVTLFRYSTIKRIDQVFEFRLDRKRIASSSASSQPGKELRDVFPDVVALPSTVADLLGTKPRAGGKLGIRWCSALIKPENAETLAAIHDHPRLKGYLEPGAPPSYLLLKSRSDPHNFILRCRDLGFEVTSM</sequence>
<proteinExistence type="predicted"/>
<evidence type="ECO:0008006" key="2">
    <source>
        <dbReference type="Google" id="ProtNLM"/>
    </source>
</evidence>
<evidence type="ECO:0000313" key="1">
    <source>
        <dbReference type="EMBL" id="XBH07257.1"/>
    </source>
</evidence>
<name>A0AAU7CQ62_9BACT</name>
<dbReference type="RefSeq" id="WP_406700100.1">
    <property type="nucleotide sequence ID" value="NZ_CP155447.1"/>
</dbReference>
<gene>
    <name evidence="1" type="ORF">V5E97_14790</name>
</gene>
<reference evidence="1" key="1">
    <citation type="submission" date="2024-05" db="EMBL/GenBank/DDBJ databases">
        <title>Planctomycetes of the genus Singulisphaera possess chitinolytic capabilities.</title>
        <authorList>
            <person name="Ivanova A."/>
        </authorList>
    </citation>
    <scope>NUCLEOTIDE SEQUENCE</scope>
    <source>
        <strain evidence="1">Ch08T</strain>
    </source>
</reference>
<dbReference type="EMBL" id="CP155447">
    <property type="protein sequence ID" value="XBH07257.1"/>
    <property type="molecule type" value="Genomic_DNA"/>
</dbReference>
<accession>A0AAU7CQ62</accession>